<dbReference type="RefSeq" id="WP_134764138.1">
    <property type="nucleotide sequence ID" value="NZ_SOZD01000011.1"/>
</dbReference>
<dbReference type="Proteomes" id="UP000298179">
    <property type="component" value="Unassembled WGS sequence"/>
</dbReference>
<comment type="caution">
    <text evidence="2">The sequence shown here is derived from an EMBL/GenBank/DDBJ whole genome shotgun (WGS) entry which is preliminary data.</text>
</comment>
<dbReference type="AlphaFoldDB" id="A0A4Y8RB35"/>
<keyword evidence="1" id="KW-0732">Signal</keyword>
<feature type="chain" id="PRO_5021503098" description="DUF5666 domain-containing protein" evidence="1">
    <location>
        <begin position="30"/>
        <end position="210"/>
    </location>
</feature>
<evidence type="ECO:0000313" key="2">
    <source>
        <dbReference type="EMBL" id="TFF18077.1"/>
    </source>
</evidence>
<evidence type="ECO:0000313" key="3">
    <source>
        <dbReference type="Proteomes" id="UP000298179"/>
    </source>
</evidence>
<accession>A0A4Y8RB35</accession>
<keyword evidence="3" id="KW-1185">Reference proteome</keyword>
<name>A0A4Y8RB35_9HYPH</name>
<proteinExistence type="predicted"/>
<organism evidence="2 3">
    <name type="scientific">Jiella endophytica</name>
    <dbReference type="NCBI Taxonomy" id="2558362"/>
    <lineage>
        <taxon>Bacteria</taxon>
        <taxon>Pseudomonadati</taxon>
        <taxon>Pseudomonadota</taxon>
        <taxon>Alphaproteobacteria</taxon>
        <taxon>Hyphomicrobiales</taxon>
        <taxon>Aurantimonadaceae</taxon>
        <taxon>Jiella</taxon>
    </lineage>
</organism>
<evidence type="ECO:0000256" key="1">
    <source>
        <dbReference type="SAM" id="SignalP"/>
    </source>
</evidence>
<feature type="signal peptide" evidence="1">
    <location>
        <begin position="1"/>
        <end position="29"/>
    </location>
</feature>
<gene>
    <name evidence="2" type="ORF">E3C22_22530</name>
</gene>
<dbReference type="OrthoDB" id="9799947at2"/>
<dbReference type="EMBL" id="SOZD01000011">
    <property type="protein sequence ID" value="TFF18077.1"/>
    <property type="molecule type" value="Genomic_DNA"/>
</dbReference>
<sequence>MQLSFARRAALACVLSLGTATVFIPAAFAQSSGQPQRVRGTIESLSDTTLTVKSREGDSVAITLKPDYRIAGIAKASIADIKKGDFVGVASVPGSSGGNNAVEVLIFPAAMAGTGEGSYPWDLEPNSTMTNATVSNKVENADGRKLTLTYPAGEKTISLPENIPVVTFAKAGKADLKPGAAVFVPGEKASDGEISTSTVVVGNQGVVPPM</sequence>
<reference evidence="2 3" key="1">
    <citation type="submission" date="2019-03" db="EMBL/GenBank/DDBJ databases">
        <title>Jiella endophytica sp. nov., a novel endophytic bacterium isolated from root of Ficus microcarpa Linn. f.</title>
        <authorList>
            <person name="Tuo L."/>
        </authorList>
    </citation>
    <scope>NUCLEOTIDE SEQUENCE [LARGE SCALE GENOMIC DNA]</scope>
    <source>
        <strain evidence="2 3">CBS5Q-3</strain>
    </source>
</reference>
<protein>
    <recommendedName>
        <fullName evidence="4">DUF5666 domain-containing protein</fullName>
    </recommendedName>
</protein>
<evidence type="ECO:0008006" key="4">
    <source>
        <dbReference type="Google" id="ProtNLM"/>
    </source>
</evidence>